<name>A0A4Q2R842_9HYPH</name>
<proteinExistence type="predicted"/>
<keyword evidence="2" id="KW-0012">Acyltransferase</keyword>
<dbReference type="CDD" id="cd04301">
    <property type="entry name" value="NAT_SF"/>
    <property type="match status" value="1"/>
</dbReference>
<reference evidence="4 5" key="1">
    <citation type="submission" date="2018-09" db="EMBL/GenBank/DDBJ databases">
        <authorList>
            <person name="Grouzdev D.S."/>
            <person name="Krutkina M.S."/>
        </authorList>
    </citation>
    <scope>NUCLEOTIDE SEQUENCE [LARGE SCALE GENOMIC DNA]</scope>
    <source>
        <strain evidence="4 5">RmlP001</strain>
    </source>
</reference>
<keyword evidence="1 4" id="KW-0808">Transferase</keyword>
<keyword evidence="5" id="KW-1185">Reference proteome</keyword>
<dbReference type="PANTHER" id="PTHR43877">
    <property type="entry name" value="AMINOALKYLPHOSPHONATE N-ACETYLTRANSFERASE-RELATED-RELATED"/>
    <property type="match status" value="1"/>
</dbReference>
<comment type="caution">
    <text evidence="4">The sequence shown here is derived from an EMBL/GenBank/DDBJ whole genome shotgun (WGS) entry which is preliminary data.</text>
</comment>
<organism evidence="4 5">
    <name type="scientific">Lichenibacterium ramalinae</name>
    <dbReference type="NCBI Taxonomy" id="2316527"/>
    <lineage>
        <taxon>Bacteria</taxon>
        <taxon>Pseudomonadati</taxon>
        <taxon>Pseudomonadota</taxon>
        <taxon>Alphaproteobacteria</taxon>
        <taxon>Hyphomicrobiales</taxon>
        <taxon>Lichenihabitantaceae</taxon>
        <taxon>Lichenibacterium</taxon>
    </lineage>
</organism>
<dbReference type="PROSITE" id="PS51186">
    <property type="entry name" value="GNAT"/>
    <property type="match status" value="1"/>
</dbReference>
<protein>
    <submittedName>
        <fullName evidence="4">GNAT family N-acetyltransferase</fullName>
    </submittedName>
</protein>
<feature type="domain" description="N-acetyltransferase" evidence="3">
    <location>
        <begin position="1"/>
        <end position="138"/>
    </location>
</feature>
<dbReference type="Proteomes" id="UP000289411">
    <property type="component" value="Unassembled WGS sequence"/>
</dbReference>
<evidence type="ECO:0000313" key="4">
    <source>
        <dbReference type="EMBL" id="RYB02648.1"/>
    </source>
</evidence>
<evidence type="ECO:0000256" key="1">
    <source>
        <dbReference type="ARBA" id="ARBA00022679"/>
    </source>
</evidence>
<dbReference type="PANTHER" id="PTHR43877:SF2">
    <property type="entry name" value="AMINOALKYLPHOSPHONATE N-ACETYLTRANSFERASE-RELATED"/>
    <property type="match status" value="1"/>
</dbReference>
<evidence type="ECO:0000259" key="3">
    <source>
        <dbReference type="PROSITE" id="PS51186"/>
    </source>
</evidence>
<reference evidence="4 5" key="2">
    <citation type="submission" date="2019-02" db="EMBL/GenBank/DDBJ databases">
        <title>'Lichenibacterium ramalinii' gen. nov. sp. nov., 'Lichenibacterium minor' gen. nov. sp. nov.</title>
        <authorList>
            <person name="Pankratov T."/>
        </authorList>
    </citation>
    <scope>NUCLEOTIDE SEQUENCE [LARGE SCALE GENOMIC DNA]</scope>
    <source>
        <strain evidence="4 5">RmlP001</strain>
    </source>
</reference>
<accession>A0A4Q2R842</accession>
<dbReference type="RefSeq" id="WP_129220947.1">
    <property type="nucleotide sequence ID" value="NZ_QYBC01000018.1"/>
</dbReference>
<evidence type="ECO:0000256" key="2">
    <source>
        <dbReference type="ARBA" id="ARBA00023315"/>
    </source>
</evidence>
<dbReference type="InterPro" id="IPR000182">
    <property type="entry name" value="GNAT_dom"/>
</dbReference>
<gene>
    <name evidence="4" type="ORF">D3272_19785</name>
</gene>
<dbReference type="AlphaFoldDB" id="A0A4Q2R842"/>
<dbReference type="Pfam" id="PF00583">
    <property type="entry name" value="Acetyltransf_1"/>
    <property type="match status" value="1"/>
</dbReference>
<dbReference type="GO" id="GO:0016747">
    <property type="term" value="F:acyltransferase activity, transferring groups other than amino-acyl groups"/>
    <property type="evidence" value="ECO:0007669"/>
    <property type="project" value="InterPro"/>
</dbReference>
<evidence type="ECO:0000313" key="5">
    <source>
        <dbReference type="Proteomes" id="UP000289411"/>
    </source>
</evidence>
<dbReference type="EMBL" id="QYBC01000018">
    <property type="protein sequence ID" value="RYB02648.1"/>
    <property type="molecule type" value="Genomic_DNA"/>
</dbReference>
<sequence>MTAAIRLVPGLREAEARHAIMEALRADTRAKHDGGRRPLTFVLRQDGAFVGGLVGQTFMGWLAVDGLWVAAEHRGRGHATALMARAEDEARARGATDCVLDTFSFQAPDFYRKLGYRDFARLDGFPAGHRRHYMTKSL</sequence>
<dbReference type="Gene3D" id="3.40.630.30">
    <property type="match status" value="1"/>
</dbReference>
<dbReference type="InterPro" id="IPR016181">
    <property type="entry name" value="Acyl_CoA_acyltransferase"/>
</dbReference>
<dbReference type="OrthoDB" id="9787920at2"/>
<dbReference type="SUPFAM" id="SSF55729">
    <property type="entry name" value="Acyl-CoA N-acyltransferases (Nat)"/>
    <property type="match status" value="1"/>
</dbReference>
<dbReference type="InterPro" id="IPR050832">
    <property type="entry name" value="Bact_Acetyltransf"/>
</dbReference>